<dbReference type="NCBIfam" id="TIGR02027">
    <property type="entry name" value="rpoA"/>
    <property type="match status" value="1"/>
</dbReference>
<comment type="similarity">
    <text evidence="1 11">Belongs to the RNA polymerase alpha chain family.</text>
</comment>
<dbReference type="InterPro" id="IPR011773">
    <property type="entry name" value="DNA-dir_RpoA"/>
</dbReference>
<keyword evidence="6 11" id="KW-0548">Nucleotidyltransferase</keyword>
<feature type="region of interest" description="Alpha N-terminal domain (alpha-NTD)" evidence="11">
    <location>
        <begin position="1"/>
        <end position="255"/>
    </location>
</feature>
<name>A0A2Z4LLV3_9BACT</name>
<dbReference type="Pfam" id="PF01000">
    <property type="entry name" value="RNA_pol_A_bac"/>
    <property type="match status" value="1"/>
</dbReference>
<evidence type="ECO:0000256" key="9">
    <source>
        <dbReference type="ARBA" id="ARBA00033070"/>
    </source>
</evidence>
<dbReference type="SUPFAM" id="SSF47789">
    <property type="entry name" value="C-terminal domain of RNA polymerase alpha subunit"/>
    <property type="match status" value="1"/>
</dbReference>
<evidence type="ECO:0000256" key="7">
    <source>
        <dbReference type="ARBA" id="ARBA00023163"/>
    </source>
</evidence>
<dbReference type="GO" id="GO:0003899">
    <property type="term" value="F:DNA-directed RNA polymerase activity"/>
    <property type="evidence" value="ECO:0007669"/>
    <property type="project" value="UniProtKB-UniRule"/>
</dbReference>
<evidence type="ECO:0000256" key="10">
    <source>
        <dbReference type="ARBA" id="ARBA00048552"/>
    </source>
</evidence>
<dbReference type="SMART" id="SM00662">
    <property type="entry name" value="RPOLD"/>
    <property type="match status" value="1"/>
</dbReference>
<dbReference type="EMBL" id="CP030103">
    <property type="protein sequence ID" value="AWX42723.1"/>
    <property type="molecule type" value="Genomic_DNA"/>
</dbReference>
<dbReference type="GO" id="GO:0006351">
    <property type="term" value="P:DNA-templated transcription"/>
    <property type="evidence" value="ECO:0007669"/>
    <property type="project" value="UniProtKB-UniRule"/>
</dbReference>
<feature type="region of interest" description="Alpha C-terminal domain (alpha-CTD)" evidence="11">
    <location>
        <begin position="263"/>
        <end position="356"/>
    </location>
</feature>
<organism evidence="13 14">
    <name type="scientific">Metamycoplasma cloacale</name>
    <dbReference type="NCBI Taxonomy" id="92401"/>
    <lineage>
        <taxon>Bacteria</taxon>
        <taxon>Bacillati</taxon>
        <taxon>Mycoplasmatota</taxon>
        <taxon>Mycoplasmoidales</taxon>
        <taxon>Metamycoplasmataceae</taxon>
        <taxon>Metamycoplasma</taxon>
    </lineage>
</organism>
<dbReference type="GO" id="GO:0003677">
    <property type="term" value="F:DNA binding"/>
    <property type="evidence" value="ECO:0007669"/>
    <property type="project" value="UniProtKB-UniRule"/>
</dbReference>
<evidence type="ECO:0000256" key="1">
    <source>
        <dbReference type="ARBA" id="ARBA00007123"/>
    </source>
</evidence>
<dbReference type="GO" id="GO:0000428">
    <property type="term" value="C:DNA-directed RNA polymerase complex"/>
    <property type="evidence" value="ECO:0007669"/>
    <property type="project" value="UniProtKB-KW"/>
</dbReference>
<dbReference type="SUPFAM" id="SSF55257">
    <property type="entry name" value="RBP11-like subunits of RNA polymerase"/>
    <property type="match status" value="1"/>
</dbReference>
<dbReference type="Gene3D" id="3.30.1360.10">
    <property type="entry name" value="RNA polymerase, RBP11-like subunit"/>
    <property type="match status" value="1"/>
</dbReference>
<dbReference type="AlphaFoldDB" id="A0A2Z4LLV3"/>
<dbReference type="SUPFAM" id="SSF56553">
    <property type="entry name" value="Insert subdomain of RNA polymerase alpha subunit"/>
    <property type="match status" value="1"/>
</dbReference>
<dbReference type="InterPro" id="IPR036603">
    <property type="entry name" value="RBP11-like"/>
</dbReference>
<evidence type="ECO:0000256" key="5">
    <source>
        <dbReference type="ARBA" id="ARBA00022679"/>
    </source>
</evidence>
<dbReference type="CDD" id="cd06928">
    <property type="entry name" value="RNAP_alpha_NTD"/>
    <property type="match status" value="1"/>
</dbReference>
<evidence type="ECO:0000256" key="8">
    <source>
        <dbReference type="ARBA" id="ARBA00032524"/>
    </source>
</evidence>
<evidence type="ECO:0000313" key="13">
    <source>
        <dbReference type="EMBL" id="AWX42723.1"/>
    </source>
</evidence>
<comment type="subunit">
    <text evidence="11">Homodimer. The RNAP catalytic core consists of 2 alpha, 1 beta, 1 beta' and 1 omega subunit. When a sigma factor is associated with the core the holoenzyme is formed, which can initiate transcription.</text>
</comment>
<accession>A0A2Z4LLV3</accession>
<keyword evidence="5 11" id="KW-0808">Transferase</keyword>
<dbReference type="Gene3D" id="2.170.120.12">
    <property type="entry name" value="DNA-directed RNA polymerase, insert domain"/>
    <property type="match status" value="1"/>
</dbReference>
<gene>
    <name evidence="11" type="primary">rpoA</name>
    <name evidence="13" type="ORF">DK849_01360</name>
</gene>
<reference evidence="14" key="1">
    <citation type="submission" date="2018-06" db="EMBL/GenBank/DDBJ databases">
        <title>Complete genome sequences of Mycoplasma anatis, M. anseris and M. cloacale type strains.</title>
        <authorList>
            <person name="Grozner D."/>
            <person name="Forro B."/>
            <person name="Sulyok K.M."/>
            <person name="Marton S."/>
            <person name="Kreizinger Z."/>
            <person name="Banyai K."/>
            <person name="Gyuranecz M."/>
        </authorList>
    </citation>
    <scope>NUCLEOTIDE SEQUENCE [LARGE SCALE GENOMIC DNA]</scope>
    <source>
        <strain evidence="14">NCTC 10199</strain>
    </source>
</reference>
<evidence type="ECO:0000256" key="2">
    <source>
        <dbReference type="ARBA" id="ARBA00012418"/>
    </source>
</evidence>
<dbReference type="EC" id="2.7.7.6" evidence="2 11"/>
<dbReference type="Proteomes" id="UP000249865">
    <property type="component" value="Chromosome"/>
</dbReference>
<dbReference type="InterPro" id="IPR036643">
    <property type="entry name" value="RNApol_insert_sf"/>
</dbReference>
<dbReference type="Pfam" id="PF03118">
    <property type="entry name" value="RNA_pol_A_CTD"/>
    <property type="match status" value="1"/>
</dbReference>
<sequence length="356" mass="40546">MEKIQKIAYKELVSEKISDFDTTFVIEPLMRGYANTLGTVIRRTLLSSITSTAPFAIKINNVEHEFETLPGIREDVITLVANIRKIRFTYEPEIFGKDNLVKISFKSTESGDVYASHIDEPRGLEIVNKDQYICSISENGSLEFDLFLRTGRGYIDFEENKTLIEEYGPKLESKIKKGQILAMDSDFSPVVKCGIFCEELNTTSKNIDERLKIHLITDGTVLAKDAMYQAAQIIVAHFQIIGNIDALETLKLFDDAKDKKKEIAKISLPIEKLNLTIRSLNALRRANYNTIDELLKLNEEELSNIKNLGKKSVQDIIDKLAEWKERHQNDDYSDLADDINHENVNDDSDTNEEGEE</sequence>
<dbReference type="HAMAP" id="MF_00059">
    <property type="entry name" value="RNApol_bact_RpoA"/>
    <property type="match status" value="1"/>
</dbReference>
<dbReference type="NCBIfam" id="NF003519">
    <property type="entry name" value="PRK05182.2-5"/>
    <property type="match status" value="1"/>
</dbReference>
<comment type="function">
    <text evidence="11">DNA-dependent RNA polymerase catalyzes the transcription of DNA into RNA using the four ribonucleoside triphosphates as substrates.</text>
</comment>
<feature type="region of interest" description="Disordered" evidence="12">
    <location>
        <begin position="331"/>
        <end position="356"/>
    </location>
</feature>
<protein>
    <recommendedName>
        <fullName evidence="3 11">DNA-directed RNA polymerase subunit alpha</fullName>
        <shortName evidence="11">RNAP subunit alpha</shortName>
        <ecNumber evidence="2 11">2.7.7.6</ecNumber>
    </recommendedName>
    <alternativeName>
        <fullName evidence="9 11">RNA polymerase subunit alpha</fullName>
    </alternativeName>
    <alternativeName>
        <fullName evidence="8 11">Transcriptase subunit alpha</fullName>
    </alternativeName>
</protein>
<comment type="catalytic activity">
    <reaction evidence="10 11">
        <text>RNA(n) + a ribonucleoside 5'-triphosphate = RNA(n+1) + diphosphate</text>
        <dbReference type="Rhea" id="RHEA:21248"/>
        <dbReference type="Rhea" id="RHEA-COMP:14527"/>
        <dbReference type="Rhea" id="RHEA-COMP:17342"/>
        <dbReference type="ChEBI" id="CHEBI:33019"/>
        <dbReference type="ChEBI" id="CHEBI:61557"/>
        <dbReference type="ChEBI" id="CHEBI:140395"/>
        <dbReference type="EC" id="2.7.7.6"/>
    </reaction>
</comment>
<evidence type="ECO:0000256" key="4">
    <source>
        <dbReference type="ARBA" id="ARBA00022478"/>
    </source>
</evidence>
<evidence type="ECO:0000256" key="3">
    <source>
        <dbReference type="ARBA" id="ARBA00015972"/>
    </source>
</evidence>
<evidence type="ECO:0000256" key="6">
    <source>
        <dbReference type="ARBA" id="ARBA00022695"/>
    </source>
</evidence>
<dbReference type="GO" id="GO:0046983">
    <property type="term" value="F:protein dimerization activity"/>
    <property type="evidence" value="ECO:0007669"/>
    <property type="project" value="InterPro"/>
</dbReference>
<dbReference type="KEGG" id="mclo:DK849_01360"/>
<dbReference type="Gene3D" id="1.10.150.20">
    <property type="entry name" value="5' to 3' exonuclease, C-terminal subdomain"/>
    <property type="match status" value="1"/>
</dbReference>
<dbReference type="GO" id="GO:0005737">
    <property type="term" value="C:cytoplasm"/>
    <property type="evidence" value="ECO:0007669"/>
    <property type="project" value="UniProtKB-ARBA"/>
</dbReference>
<dbReference type="Pfam" id="PF01193">
    <property type="entry name" value="RNA_pol_L"/>
    <property type="match status" value="1"/>
</dbReference>
<keyword evidence="4 11" id="KW-0240">DNA-directed RNA polymerase</keyword>
<keyword evidence="14" id="KW-1185">Reference proteome</keyword>
<keyword evidence="7 11" id="KW-0804">Transcription</keyword>
<dbReference type="RefSeq" id="WP_029330426.1">
    <property type="nucleotide sequence ID" value="NZ_CP030103.1"/>
</dbReference>
<dbReference type="InterPro" id="IPR011263">
    <property type="entry name" value="DNA-dir_RNA_pol_RpoA/D/Rpb3"/>
</dbReference>
<dbReference type="InterPro" id="IPR011260">
    <property type="entry name" value="RNAP_asu_C"/>
</dbReference>
<proteinExistence type="inferred from homology"/>
<dbReference type="OrthoDB" id="9805706at2"/>
<evidence type="ECO:0000256" key="11">
    <source>
        <dbReference type="HAMAP-Rule" id="MF_00059"/>
    </source>
</evidence>
<evidence type="ECO:0000256" key="12">
    <source>
        <dbReference type="SAM" id="MobiDB-lite"/>
    </source>
</evidence>
<evidence type="ECO:0000313" key="14">
    <source>
        <dbReference type="Proteomes" id="UP000249865"/>
    </source>
</evidence>
<comment type="domain">
    <text evidence="11">The N-terminal domain is essential for RNAP assembly and basal transcription, whereas the C-terminal domain is involved in interaction with transcriptional regulators and with upstream promoter elements.</text>
</comment>
<dbReference type="InterPro" id="IPR011262">
    <property type="entry name" value="DNA-dir_RNA_pol_insert"/>
</dbReference>
<feature type="compositionally biased region" description="Acidic residues" evidence="12">
    <location>
        <begin position="345"/>
        <end position="356"/>
    </location>
</feature>